<accession>A0A2K8L083</accession>
<dbReference type="OrthoDB" id="5526858at2"/>
<keyword evidence="4" id="KW-1185">Reference proteome</keyword>
<dbReference type="InterPro" id="IPR045430">
    <property type="entry name" value="EAD1"/>
</dbReference>
<dbReference type="Pfam" id="PF19955">
    <property type="entry name" value="EAD1"/>
    <property type="match status" value="1"/>
</dbReference>
<evidence type="ECO:0000259" key="2">
    <source>
        <dbReference type="Pfam" id="PF19955"/>
    </source>
</evidence>
<dbReference type="PANTHER" id="PTHR46832">
    <property type="entry name" value="5'-METHYLTHIOADENOSINE/S-ADENOSYLHOMOCYSTEINE NUCLEOSIDASE"/>
    <property type="match status" value="1"/>
</dbReference>
<evidence type="ECO:0000313" key="3">
    <source>
        <dbReference type="EMBL" id="ATX80700.1"/>
    </source>
</evidence>
<feature type="domain" description="Effector-associated" evidence="2">
    <location>
        <begin position="267"/>
        <end position="341"/>
    </location>
</feature>
<evidence type="ECO:0000313" key="4">
    <source>
        <dbReference type="Proteomes" id="UP000231701"/>
    </source>
</evidence>
<protein>
    <submittedName>
        <fullName evidence="3">Nucleoside phosphorylase</fullName>
    </submittedName>
</protein>
<gene>
    <name evidence="3" type="ORF">Ga0123461_2299</name>
</gene>
<dbReference type="GO" id="GO:0008930">
    <property type="term" value="F:methylthioadenosine nucleosidase activity"/>
    <property type="evidence" value="ECO:0007669"/>
    <property type="project" value="TreeGrafter"/>
</dbReference>
<dbReference type="SUPFAM" id="SSF53167">
    <property type="entry name" value="Purine and uridine phosphorylases"/>
    <property type="match status" value="1"/>
</dbReference>
<dbReference type="Pfam" id="PF01048">
    <property type="entry name" value="PNP_UDP_1"/>
    <property type="match status" value="1"/>
</dbReference>
<sequence length="345" mass="37358">MNNNNCILVLTALPVERDAVIKHLTDAKVERHPDTGTDYHRGFASSTSGKIPVIVGRTDQTNINAAVETERALEYYKPSHAFYVGVAGGLKDVKVGDIVVGNDVLGYERGKAEDESFKPRPQFGASSYDLERAANAYSISADWKAISSSLVDVEFAPEITVLSGTIASGEKVDASYKSALHKHIKLNASHALAIEMEGLGFLTVCRSRPAVKSLLVRGISDLVNDKGAMDDKGSQPYASQNVAAFLFGFISTLDLSNVRIETSKTNQTLEIVCKLYPRGVEDRKIWERAGGDLSFLTLSTQGKGQWFDAIKLLEQGGGGSDIDLNSLIQAMQEDFPKNTDLIGAL</sequence>
<dbReference type="InterPro" id="IPR035994">
    <property type="entry name" value="Nucleoside_phosphorylase_sf"/>
</dbReference>
<feature type="domain" description="Nucleoside phosphorylase" evidence="1">
    <location>
        <begin position="7"/>
        <end position="250"/>
    </location>
</feature>
<dbReference type="KEGG" id="maes:Ga0123461_2299"/>
<proteinExistence type="predicted"/>
<reference evidence="3 4" key="1">
    <citation type="submission" date="2016-12" db="EMBL/GenBank/DDBJ databases">
        <title>Isolation and genomic insights into novel planktonic Zetaproteobacteria from stratified waters of the Chesapeake Bay.</title>
        <authorList>
            <person name="McAllister S.M."/>
            <person name="Kato S."/>
            <person name="Chan C.S."/>
            <person name="Chiu B.K."/>
            <person name="Field E.K."/>
        </authorList>
    </citation>
    <scope>NUCLEOTIDE SEQUENCE [LARGE SCALE GENOMIC DNA]</scope>
    <source>
        <strain evidence="3 4">CP-5</strain>
    </source>
</reference>
<dbReference type="GO" id="GO:0005829">
    <property type="term" value="C:cytosol"/>
    <property type="evidence" value="ECO:0007669"/>
    <property type="project" value="TreeGrafter"/>
</dbReference>
<dbReference type="InterPro" id="IPR000845">
    <property type="entry name" value="Nucleoside_phosphorylase_d"/>
</dbReference>
<dbReference type="GO" id="GO:0019284">
    <property type="term" value="P:L-methionine salvage from S-adenosylmethionine"/>
    <property type="evidence" value="ECO:0007669"/>
    <property type="project" value="TreeGrafter"/>
</dbReference>
<dbReference type="RefSeq" id="WP_100278438.1">
    <property type="nucleotide sequence ID" value="NZ_CP018799.1"/>
</dbReference>
<dbReference type="EMBL" id="CP018799">
    <property type="protein sequence ID" value="ATX80700.1"/>
    <property type="molecule type" value="Genomic_DNA"/>
</dbReference>
<organism evidence="3 4">
    <name type="scientific">Mariprofundus aestuarium</name>
    <dbReference type="NCBI Taxonomy" id="1921086"/>
    <lineage>
        <taxon>Bacteria</taxon>
        <taxon>Pseudomonadati</taxon>
        <taxon>Pseudomonadota</taxon>
        <taxon>Candidatius Mariprofundia</taxon>
        <taxon>Mariprofundales</taxon>
        <taxon>Mariprofundaceae</taxon>
        <taxon>Mariprofundus</taxon>
    </lineage>
</organism>
<dbReference type="Proteomes" id="UP000231701">
    <property type="component" value="Chromosome"/>
</dbReference>
<evidence type="ECO:0000259" key="1">
    <source>
        <dbReference type="Pfam" id="PF01048"/>
    </source>
</evidence>
<name>A0A2K8L083_MARES</name>
<dbReference type="AlphaFoldDB" id="A0A2K8L083"/>
<dbReference type="GO" id="GO:0008782">
    <property type="term" value="F:adenosylhomocysteine nucleosidase activity"/>
    <property type="evidence" value="ECO:0007669"/>
    <property type="project" value="TreeGrafter"/>
</dbReference>
<dbReference type="PANTHER" id="PTHR46832:SF1">
    <property type="entry name" value="5'-METHYLTHIOADENOSINE_S-ADENOSYLHOMOCYSTEINE NUCLEOSIDASE"/>
    <property type="match status" value="1"/>
</dbReference>
<dbReference type="Gene3D" id="3.40.50.1580">
    <property type="entry name" value="Nucleoside phosphorylase domain"/>
    <property type="match status" value="1"/>
</dbReference>
<dbReference type="CDD" id="cd09008">
    <property type="entry name" value="MTAN"/>
    <property type="match status" value="1"/>
</dbReference>
<dbReference type="GO" id="GO:0009116">
    <property type="term" value="P:nucleoside metabolic process"/>
    <property type="evidence" value="ECO:0007669"/>
    <property type="project" value="InterPro"/>
</dbReference>